<dbReference type="Proteomes" id="UP001396334">
    <property type="component" value="Unassembled WGS sequence"/>
</dbReference>
<accession>A0ABR2TQN9</accession>
<proteinExistence type="predicted"/>
<dbReference type="EMBL" id="JBBPBN010000004">
    <property type="protein sequence ID" value="KAK9039620.1"/>
    <property type="molecule type" value="Genomic_DNA"/>
</dbReference>
<comment type="caution">
    <text evidence="1">The sequence shown here is derived from an EMBL/GenBank/DDBJ whole genome shotgun (WGS) entry which is preliminary data.</text>
</comment>
<protein>
    <submittedName>
        <fullName evidence="1">Uncharacterized protein</fullName>
    </submittedName>
</protein>
<name>A0ABR2TQN9_9ROSI</name>
<reference evidence="1 2" key="1">
    <citation type="journal article" date="2024" name="G3 (Bethesda)">
        <title>Genome assembly of Hibiscus sabdariffa L. provides insights into metabolisms of medicinal natural products.</title>
        <authorList>
            <person name="Kim T."/>
        </authorList>
    </citation>
    <scope>NUCLEOTIDE SEQUENCE [LARGE SCALE GENOMIC DNA]</scope>
    <source>
        <strain evidence="1">TK-2024</strain>
        <tissue evidence="1">Old leaves</tissue>
    </source>
</reference>
<evidence type="ECO:0000313" key="2">
    <source>
        <dbReference type="Proteomes" id="UP001396334"/>
    </source>
</evidence>
<gene>
    <name evidence="1" type="ORF">V6N11_014816</name>
</gene>
<evidence type="ECO:0000313" key="1">
    <source>
        <dbReference type="EMBL" id="KAK9039620.1"/>
    </source>
</evidence>
<keyword evidence="2" id="KW-1185">Reference proteome</keyword>
<organism evidence="1 2">
    <name type="scientific">Hibiscus sabdariffa</name>
    <name type="common">roselle</name>
    <dbReference type="NCBI Taxonomy" id="183260"/>
    <lineage>
        <taxon>Eukaryota</taxon>
        <taxon>Viridiplantae</taxon>
        <taxon>Streptophyta</taxon>
        <taxon>Embryophyta</taxon>
        <taxon>Tracheophyta</taxon>
        <taxon>Spermatophyta</taxon>
        <taxon>Magnoliopsida</taxon>
        <taxon>eudicotyledons</taxon>
        <taxon>Gunneridae</taxon>
        <taxon>Pentapetalae</taxon>
        <taxon>rosids</taxon>
        <taxon>malvids</taxon>
        <taxon>Malvales</taxon>
        <taxon>Malvaceae</taxon>
        <taxon>Malvoideae</taxon>
        <taxon>Hibiscus</taxon>
    </lineage>
</organism>
<sequence length="102" mass="11128">MAIPLVHMLPNSITLVLDGNWHIIPGDNTMNNTTATTTGPQSASIISPSQFYSGSPLDFNQAFLGGEGAERRDKVRSANVSAKSLCLFWFAFIAFSKDNLYM</sequence>